<evidence type="ECO:0000259" key="7">
    <source>
        <dbReference type="Pfam" id="PF00557"/>
    </source>
</evidence>
<dbReference type="InterPro" id="IPR036005">
    <property type="entry name" value="Creatinase/aminopeptidase-like"/>
</dbReference>
<dbReference type="OrthoDB" id="3209743at2759"/>
<evidence type="ECO:0000256" key="5">
    <source>
        <dbReference type="HAMAP-Rule" id="MF_03174"/>
    </source>
</evidence>
<dbReference type="InterPro" id="IPR001714">
    <property type="entry name" value="Pept_M24_MAP"/>
</dbReference>
<feature type="binding site" evidence="5">
    <location>
        <position position="293"/>
    </location>
    <ligand>
        <name>a divalent metal cation</name>
        <dbReference type="ChEBI" id="CHEBI:60240"/>
        <label>2</label>
        <note>catalytic</note>
    </ligand>
</feature>
<gene>
    <name evidence="8" type="ORF">FF38_06972</name>
</gene>
<feature type="binding site" evidence="5">
    <location>
        <position position="167"/>
    </location>
    <ligand>
        <name>a divalent metal cation</name>
        <dbReference type="ChEBI" id="CHEBI:60240"/>
        <label>2</label>
        <note>catalytic</note>
    </ligand>
</feature>
<evidence type="ECO:0000256" key="1">
    <source>
        <dbReference type="ARBA" id="ARBA00022438"/>
    </source>
</evidence>
<organism evidence="8 9">
    <name type="scientific">Lucilia cuprina</name>
    <name type="common">Green bottle fly</name>
    <name type="synonym">Australian sheep blowfly</name>
    <dbReference type="NCBI Taxonomy" id="7375"/>
    <lineage>
        <taxon>Eukaryota</taxon>
        <taxon>Metazoa</taxon>
        <taxon>Ecdysozoa</taxon>
        <taxon>Arthropoda</taxon>
        <taxon>Hexapoda</taxon>
        <taxon>Insecta</taxon>
        <taxon>Pterygota</taxon>
        <taxon>Neoptera</taxon>
        <taxon>Endopterygota</taxon>
        <taxon>Diptera</taxon>
        <taxon>Brachycera</taxon>
        <taxon>Muscomorpha</taxon>
        <taxon>Oestroidea</taxon>
        <taxon>Calliphoridae</taxon>
        <taxon>Luciliinae</taxon>
        <taxon>Lucilia</taxon>
    </lineage>
</organism>
<dbReference type="GO" id="GO:0046872">
    <property type="term" value="F:metal ion binding"/>
    <property type="evidence" value="ECO:0007669"/>
    <property type="project" value="UniProtKB-UniRule"/>
</dbReference>
<dbReference type="PROSITE" id="PS00680">
    <property type="entry name" value="MAP_1"/>
    <property type="match status" value="1"/>
</dbReference>
<dbReference type="InterPro" id="IPR000994">
    <property type="entry name" value="Pept_M24"/>
</dbReference>
<reference evidence="8 9" key="1">
    <citation type="journal article" date="2015" name="Nat. Commun.">
        <title>Lucilia cuprina genome unlocks parasitic fly biology to underpin future interventions.</title>
        <authorList>
            <person name="Anstead C.A."/>
            <person name="Korhonen P.K."/>
            <person name="Young N.D."/>
            <person name="Hall R.S."/>
            <person name="Jex A.R."/>
            <person name="Murali S.C."/>
            <person name="Hughes D.S."/>
            <person name="Lee S.F."/>
            <person name="Perry T."/>
            <person name="Stroehlein A.J."/>
            <person name="Ansell B.R."/>
            <person name="Breugelmans B."/>
            <person name="Hofmann A."/>
            <person name="Qu J."/>
            <person name="Dugan S."/>
            <person name="Lee S.L."/>
            <person name="Chao H."/>
            <person name="Dinh H."/>
            <person name="Han Y."/>
            <person name="Doddapaneni H.V."/>
            <person name="Worley K.C."/>
            <person name="Muzny D.M."/>
            <person name="Ioannidis P."/>
            <person name="Waterhouse R.M."/>
            <person name="Zdobnov E.M."/>
            <person name="James P.J."/>
            <person name="Bagnall N.H."/>
            <person name="Kotze A.C."/>
            <person name="Gibbs R.A."/>
            <person name="Richards S."/>
            <person name="Batterham P."/>
            <person name="Gasser R.B."/>
        </authorList>
    </citation>
    <scope>NUCLEOTIDE SEQUENCE [LARGE SCALE GENOMIC DNA]</scope>
    <source>
        <strain evidence="8 9">LS</strain>
        <tissue evidence="8">Full body</tissue>
    </source>
</reference>
<comment type="function">
    <text evidence="6">Cotranslationally removes the N-terminal methionine from nascent proteins. The N-terminal methionine is often cleaved when the second residue in the primary sequence is small and uncharged (Met-Ala-, Cys, Gly, Pro, Ser, Thr, or Val).</text>
</comment>
<protein>
    <recommendedName>
        <fullName evidence="6">Methionine aminopeptidase</fullName>
        <ecNumber evidence="6">3.4.11.18</ecNumber>
    </recommendedName>
</protein>
<keyword evidence="1 5" id="KW-0031">Aminopeptidase</keyword>
<feature type="binding site" evidence="5">
    <location>
        <position position="156"/>
    </location>
    <ligand>
        <name>a divalent metal cation</name>
        <dbReference type="ChEBI" id="CHEBI:60240"/>
        <label>1</label>
    </ligand>
</feature>
<keyword evidence="9" id="KW-1185">Reference proteome</keyword>
<comment type="similarity">
    <text evidence="5">Belongs to the peptidase M24A family. Methionine aminopeptidase type 1 subfamily.</text>
</comment>
<dbReference type="InterPro" id="IPR002467">
    <property type="entry name" value="Pept_M24A_MAP1"/>
</dbReference>
<dbReference type="EC" id="3.4.11.18" evidence="6"/>
<evidence type="ECO:0000313" key="9">
    <source>
        <dbReference type="Proteomes" id="UP000037069"/>
    </source>
</evidence>
<accession>A0A0L0CGW9</accession>
<feature type="binding site" evidence="5">
    <location>
        <position position="230"/>
    </location>
    <ligand>
        <name>a divalent metal cation</name>
        <dbReference type="ChEBI" id="CHEBI:60240"/>
        <label>2</label>
        <note>catalytic</note>
    </ligand>
</feature>
<feature type="binding site" evidence="5">
    <location>
        <position position="139"/>
    </location>
    <ligand>
        <name>substrate</name>
    </ligand>
</feature>
<dbReference type="Proteomes" id="UP000037069">
    <property type="component" value="Unassembled WGS sequence"/>
</dbReference>
<dbReference type="PANTHER" id="PTHR43330">
    <property type="entry name" value="METHIONINE AMINOPEPTIDASE"/>
    <property type="match status" value="1"/>
</dbReference>
<dbReference type="SUPFAM" id="SSF55920">
    <property type="entry name" value="Creatinase/aminopeptidase"/>
    <property type="match status" value="2"/>
</dbReference>
<evidence type="ECO:0000256" key="4">
    <source>
        <dbReference type="ARBA" id="ARBA00022801"/>
    </source>
</evidence>
<evidence type="ECO:0000256" key="2">
    <source>
        <dbReference type="ARBA" id="ARBA00022670"/>
    </source>
</evidence>
<dbReference type="CDD" id="cd01086">
    <property type="entry name" value="MetAP1"/>
    <property type="match status" value="1"/>
</dbReference>
<dbReference type="STRING" id="7375.A0A0L0CGW9"/>
<dbReference type="EMBL" id="JRES01000410">
    <property type="protein sequence ID" value="KNC31486.1"/>
    <property type="molecule type" value="Genomic_DNA"/>
</dbReference>
<dbReference type="NCBIfam" id="TIGR00500">
    <property type="entry name" value="met_pdase_I"/>
    <property type="match status" value="1"/>
</dbReference>
<sequence>MRSFLFKIAHRQISQSFFKKKNDFGKCNTVSIGNISPERHVPNYINVPDYYHKAMGPGSTLGLPEIKTELQIKKMRESCRLAADILKSCQEIIKVGVTTDEIDRFVHEKIILAKAYPSPLRYAGFPKSICTSVNNVACHGIPDDRPLQDGDIINVDITVFYNGFHGDCSKTFLVGDVDERGLYLVQKTEECLLDCISLCKPNVEFNKIGNYVHHFCKKFGLNTIPAFIGHGIGSYFHGPPEILHFKNKMPGKMTAGMTFTIEPILTLGGPEIEIQEDGWTAISVDGARSAQFEHTILITETKNKMPGKMTAGMTFTIEPILTLGGPEIEIQEDGWTAVSVDGARSAQFEHTLSQKLVMKF</sequence>
<dbReference type="HAMAP" id="MF_01974">
    <property type="entry name" value="MetAP_1"/>
    <property type="match status" value="1"/>
</dbReference>
<comment type="caution">
    <text evidence="8">The sequence shown here is derived from an EMBL/GenBank/DDBJ whole genome shotgun (WGS) entry which is preliminary data.</text>
</comment>
<dbReference type="AlphaFoldDB" id="A0A0L0CGW9"/>
<evidence type="ECO:0000256" key="3">
    <source>
        <dbReference type="ARBA" id="ARBA00022723"/>
    </source>
</evidence>
<keyword evidence="2 5" id="KW-0645">Protease</keyword>
<feature type="binding site" evidence="5">
    <location>
        <position position="262"/>
    </location>
    <ligand>
        <name>a divalent metal cation</name>
        <dbReference type="ChEBI" id="CHEBI:60240"/>
        <label>2</label>
        <note>catalytic</note>
    </ligand>
</feature>
<dbReference type="Gene3D" id="3.90.230.10">
    <property type="entry name" value="Creatinase/methionine aminopeptidase superfamily"/>
    <property type="match status" value="2"/>
</dbReference>
<dbReference type="Pfam" id="PF00557">
    <property type="entry name" value="Peptidase_M24"/>
    <property type="match status" value="1"/>
</dbReference>
<evidence type="ECO:0000256" key="6">
    <source>
        <dbReference type="RuleBase" id="RU003653"/>
    </source>
</evidence>
<dbReference type="GO" id="GO:0006508">
    <property type="term" value="P:proteolysis"/>
    <property type="evidence" value="ECO:0007669"/>
    <property type="project" value="UniProtKB-KW"/>
</dbReference>
<dbReference type="PRINTS" id="PR00599">
    <property type="entry name" value="MAPEPTIDASE"/>
</dbReference>
<proteinExistence type="inferred from homology"/>
<evidence type="ECO:0000313" key="8">
    <source>
        <dbReference type="EMBL" id="KNC31486.1"/>
    </source>
</evidence>
<dbReference type="OMA" id="SSKMYVM"/>
<feature type="domain" description="Peptidase M24" evidence="7">
    <location>
        <begin position="73"/>
        <end position="300"/>
    </location>
</feature>
<dbReference type="PANTHER" id="PTHR43330:SF8">
    <property type="entry name" value="METHIONINE AMINOPEPTIDASE 1D, MITOCHONDRIAL"/>
    <property type="match status" value="1"/>
</dbReference>
<keyword evidence="3 5" id="KW-0479">Metal-binding</keyword>
<comment type="cofactor">
    <cofactor evidence="5">
        <name>Co(2+)</name>
        <dbReference type="ChEBI" id="CHEBI:48828"/>
    </cofactor>
    <cofactor evidence="5">
        <name>Zn(2+)</name>
        <dbReference type="ChEBI" id="CHEBI:29105"/>
    </cofactor>
    <cofactor evidence="5">
        <name>Mn(2+)</name>
        <dbReference type="ChEBI" id="CHEBI:29035"/>
    </cofactor>
    <cofactor evidence="5">
        <name>Fe(2+)</name>
        <dbReference type="ChEBI" id="CHEBI:29033"/>
    </cofactor>
    <text evidence="5">Binds 2 divalent metal cations per subunit. Has a high-affinity and a low affinity metal-binding site. The true nature of the physiological cofactor is under debate. The enzyme is active with cobalt, zinc, manganese or divalent iron ions. Most likely, methionine aminopeptidases function as mononuclear Fe(2+)-metalloproteases under physiological conditions, and the catalytically relevant metal-binding site has been assigned to the histidine-containing high-affinity site.</text>
</comment>
<keyword evidence="4 5" id="KW-0378">Hydrolase</keyword>
<comment type="catalytic activity">
    <reaction evidence="5 6">
        <text>Release of N-terminal amino acids, preferentially methionine, from peptides and arylamides.</text>
        <dbReference type="EC" id="3.4.11.18"/>
    </reaction>
</comment>
<name>A0A0L0CGW9_LUCCU</name>
<feature type="binding site" evidence="5">
    <location>
        <position position="237"/>
    </location>
    <ligand>
        <name>substrate</name>
    </ligand>
</feature>
<dbReference type="GO" id="GO:0004239">
    <property type="term" value="F:initiator methionyl aminopeptidase activity"/>
    <property type="evidence" value="ECO:0007669"/>
    <property type="project" value="UniProtKB-UniRule"/>
</dbReference>
<feature type="binding site" evidence="5">
    <location>
        <position position="167"/>
    </location>
    <ligand>
        <name>a divalent metal cation</name>
        <dbReference type="ChEBI" id="CHEBI:60240"/>
        <label>1</label>
    </ligand>
</feature>
<dbReference type="GO" id="GO:0070006">
    <property type="term" value="F:metalloaminopeptidase activity"/>
    <property type="evidence" value="ECO:0007669"/>
    <property type="project" value="UniProtKB-UniRule"/>
</dbReference>
<feature type="binding site" evidence="5">
    <location>
        <position position="293"/>
    </location>
    <ligand>
        <name>a divalent metal cation</name>
        <dbReference type="ChEBI" id="CHEBI:60240"/>
        <label>1</label>
    </ligand>
</feature>